<proteinExistence type="predicted"/>
<dbReference type="EMBL" id="CP119108">
    <property type="protein sequence ID" value="WEG09604.1"/>
    <property type="molecule type" value="Genomic_DNA"/>
</dbReference>
<accession>A0ABY8BZL7</accession>
<dbReference type="RefSeq" id="WP_275278928.1">
    <property type="nucleotide sequence ID" value="NZ_CP119108.1"/>
</dbReference>
<reference evidence="1 2" key="1">
    <citation type="submission" date="2023-03" db="EMBL/GenBank/DDBJ databases">
        <title>Genome sequence of Microbacterium sp. KACC 23027.</title>
        <authorList>
            <person name="Kim S."/>
            <person name="Heo J."/>
            <person name="Kwon S.-W."/>
        </authorList>
    </citation>
    <scope>NUCLEOTIDE SEQUENCE [LARGE SCALE GENOMIC DNA]</scope>
    <source>
        <strain evidence="1 2">KACC 23027</strain>
    </source>
</reference>
<organism evidence="1 2">
    <name type="scientific">Microbacterium horticulturae</name>
    <dbReference type="NCBI Taxonomy" id="3028316"/>
    <lineage>
        <taxon>Bacteria</taxon>
        <taxon>Bacillati</taxon>
        <taxon>Actinomycetota</taxon>
        <taxon>Actinomycetes</taxon>
        <taxon>Micrococcales</taxon>
        <taxon>Microbacteriaceae</taxon>
        <taxon>Microbacterium</taxon>
    </lineage>
</organism>
<protein>
    <submittedName>
        <fullName evidence="1">Uncharacterized protein</fullName>
    </submittedName>
</protein>
<sequence>MESTKLDAPEGIEARVGWAPGTEAPARIRQLTKELLAEKLQIDAAFIDVSKEEPAQFGHHPQPIASIDGRAVPLMIRTASFRTATVVAVRDPGLLMGLDIRDRRPDEAAVHEIRSHSHLWDEHSLWDNATPEKLVLHWSRVQAVRQADPRGISVRPEQVKLDPPFSRAFTPDRRGDYKLVDLSRNGFVITLAYGAPTTE</sequence>
<evidence type="ECO:0000313" key="2">
    <source>
        <dbReference type="Proteomes" id="UP001214553"/>
    </source>
</evidence>
<keyword evidence="2" id="KW-1185">Reference proteome</keyword>
<gene>
    <name evidence="1" type="ORF">PU630_03275</name>
</gene>
<dbReference type="Proteomes" id="UP001214553">
    <property type="component" value="Chromosome"/>
</dbReference>
<evidence type="ECO:0000313" key="1">
    <source>
        <dbReference type="EMBL" id="WEG09604.1"/>
    </source>
</evidence>
<name>A0ABY8BZL7_9MICO</name>